<sequence length="87" mass="10374">MKLFVDCKKAGHLCDKGQYEDASFFEKLNVRFHNLICKHCSDYSERNAKLTKLLKDPKCRQMPEECKKRIREELERELAKEKAEQKP</sequence>
<dbReference type="AlphaFoldDB" id="A0A4Q0NQA2"/>
<keyword evidence="2" id="KW-1185">Reference proteome</keyword>
<evidence type="ECO:0008006" key="3">
    <source>
        <dbReference type="Google" id="ProtNLM"/>
    </source>
</evidence>
<evidence type="ECO:0000313" key="2">
    <source>
        <dbReference type="Proteomes" id="UP000289821"/>
    </source>
</evidence>
<evidence type="ECO:0000313" key="1">
    <source>
        <dbReference type="EMBL" id="RXG12649.1"/>
    </source>
</evidence>
<reference evidence="1 2" key="1">
    <citation type="submission" date="2018-07" db="EMBL/GenBank/DDBJ databases">
        <title>Leeuwenhoekiella genomics.</title>
        <authorList>
            <person name="Tahon G."/>
            <person name="Willems A."/>
        </authorList>
    </citation>
    <scope>NUCLEOTIDE SEQUENCE [LARGE SCALE GENOMIC DNA]</scope>
    <source>
        <strain evidence="1 2">R-50232</strain>
    </source>
</reference>
<dbReference type="RefSeq" id="WP_128762309.1">
    <property type="nucleotide sequence ID" value="NZ_QOVI01000006.1"/>
</dbReference>
<gene>
    <name evidence="1" type="ORF">DSM04_106130</name>
</gene>
<dbReference type="EMBL" id="QOVI01000006">
    <property type="protein sequence ID" value="RXG12649.1"/>
    <property type="molecule type" value="Genomic_DNA"/>
</dbReference>
<name>A0A4Q0NQA2_9FLAO</name>
<proteinExistence type="predicted"/>
<dbReference type="Proteomes" id="UP000289821">
    <property type="component" value="Unassembled WGS sequence"/>
</dbReference>
<comment type="caution">
    <text evidence="1">The sequence shown here is derived from an EMBL/GenBank/DDBJ whole genome shotgun (WGS) entry which is preliminary data.</text>
</comment>
<organism evidence="1 2">
    <name type="scientific">Leeuwenhoekiella aestuarii</name>
    <dbReference type="NCBI Taxonomy" id="2249426"/>
    <lineage>
        <taxon>Bacteria</taxon>
        <taxon>Pseudomonadati</taxon>
        <taxon>Bacteroidota</taxon>
        <taxon>Flavobacteriia</taxon>
        <taxon>Flavobacteriales</taxon>
        <taxon>Flavobacteriaceae</taxon>
        <taxon>Leeuwenhoekiella</taxon>
    </lineage>
</organism>
<accession>A0A4Q0NQA2</accession>
<dbReference type="OrthoDB" id="1262821at2"/>
<protein>
    <recommendedName>
        <fullName evidence="3">Glycine dehydrogenase</fullName>
    </recommendedName>
</protein>